<dbReference type="InterPro" id="IPR003593">
    <property type="entry name" value="AAA+_ATPase"/>
</dbReference>
<dbReference type="InterPro" id="IPR003959">
    <property type="entry name" value="ATPase_AAA_core"/>
</dbReference>
<evidence type="ECO:0000256" key="2">
    <source>
        <dbReference type="ARBA" id="ARBA00022741"/>
    </source>
</evidence>
<dbReference type="InterPro" id="IPR027417">
    <property type="entry name" value="P-loop_NTPase"/>
</dbReference>
<evidence type="ECO:0000256" key="1">
    <source>
        <dbReference type="ARBA" id="ARBA00006914"/>
    </source>
</evidence>
<dbReference type="Pfam" id="PF22977">
    <property type="entry name" value="WHD"/>
    <property type="match status" value="1"/>
</dbReference>
<dbReference type="Pfam" id="PF00004">
    <property type="entry name" value="AAA"/>
    <property type="match status" value="1"/>
</dbReference>
<dbReference type="InterPro" id="IPR054472">
    <property type="entry name" value="WHD"/>
</dbReference>
<dbReference type="STRING" id="1090615.SAMN04515671_0915"/>
<feature type="domain" description="AAA+ ATPase" evidence="4">
    <location>
        <begin position="432"/>
        <end position="564"/>
    </location>
</feature>
<dbReference type="EMBL" id="LT629710">
    <property type="protein sequence ID" value="SDO43145.1"/>
    <property type="molecule type" value="Genomic_DNA"/>
</dbReference>
<evidence type="ECO:0000259" key="4">
    <source>
        <dbReference type="SMART" id="SM00382"/>
    </source>
</evidence>
<protein>
    <submittedName>
        <fullName evidence="5">ATPase family associated with various cellular activities (AAA)</fullName>
    </submittedName>
</protein>
<reference evidence="5 6" key="1">
    <citation type="submission" date="2016-10" db="EMBL/GenBank/DDBJ databases">
        <authorList>
            <person name="de Groot N.N."/>
        </authorList>
    </citation>
    <scope>NUCLEOTIDE SEQUENCE [LARGE SCALE GENOMIC DNA]</scope>
    <source>
        <strain evidence="6">P4-7,KCTC 19426,CECT 7604</strain>
    </source>
</reference>
<dbReference type="SUPFAM" id="SSF52540">
    <property type="entry name" value="P-loop containing nucleoside triphosphate hydrolases"/>
    <property type="match status" value="1"/>
</dbReference>
<evidence type="ECO:0000313" key="5">
    <source>
        <dbReference type="EMBL" id="SDO43145.1"/>
    </source>
</evidence>
<organism evidence="5 6">
    <name type="scientific">Nakamurella panacisegetis</name>
    <dbReference type="NCBI Taxonomy" id="1090615"/>
    <lineage>
        <taxon>Bacteria</taxon>
        <taxon>Bacillati</taxon>
        <taxon>Actinomycetota</taxon>
        <taxon>Actinomycetes</taxon>
        <taxon>Nakamurellales</taxon>
        <taxon>Nakamurellaceae</taxon>
        <taxon>Nakamurella</taxon>
    </lineage>
</organism>
<dbReference type="PANTHER" id="PTHR23073">
    <property type="entry name" value="26S PROTEASOME REGULATORY SUBUNIT"/>
    <property type="match status" value="1"/>
</dbReference>
<dbReference type="AlphaFoldDB" id="A0A1H0JH64"/>
<dbReference type="Gene3D" id="3.40.50.300">
    <property type="entry name" value="P-loop containing nucleotide triphosphate hydrolases"/>
    <property type="match status" value="1"/>
</dbReference>
<dbReference type="InterPro" id="IPR050221">
    <property type="entry name" value="26S_Proteasome_ATPase"/>
</dbReference>
<evidence type="ECO:0000313" key="6">
    <source>
        <dbReference type="Proteomes" id="UP000198741"/>
    </source>
</evidence>
<keyword evidence="2" id="KW-0547">Nucleotide-binding</keyword>
<evidence type="ECO:0000256" key="3">
    <source>
        <dbReference type="ARBA" id="ARBA00022840"/>
    </source>
</evidence>
<keyword evidence="3" id="KW-0067">ATP-binding</keyword>
<keyword evidence="6" id="KW-1185">Reference proteome</keyword>
<dbReference type="CDD" id="cd19481">
    <property type="entry name" value="RecA-like_protease"/>
    <property type="match status" value="1"/>
</dbReference>
<accession>A0A1H0JH64</accession>
<dbReference type="Proteomes" id="UP000198741">
    <property type="component" value="Chromosome I"/>
</dbReference>
<sequence length="648" mass="67662">MVIAAALSDVLAAVQRAADRRDLTGTPPWEAVARALQRDHPETGESDGSPLPVSDPLLRMASVFGLGRAEGDLLLAAAAPDLDPNFAHAYGLLLGAVGPQPASAALLLELAGIPLLSGAGRALLGQTAPLRRWGLLHLQTGPLNLGRSVTVGEDVVGALVGHPVQEPVSLAMTVDPVDPDELPASEAAAQLAAALSAGTRLSWIEDPVGAAGVATAVAAFAQAEIACSVFDLARRPAGVGLIAAALAAVRRAGLLATAVVLTGAEALVGDDTAAEAVALLSGSPVPVVLIGRCRWNPAWRASLPVVVRAVALDPDQRVRLWRKHVAAEQVPAELLVPYRLTPEQITAAGRHVVAQAGLAGRPVDSGQVAETVRLLGGSGRFRPGSGAARTSYDDLQLPPETLNSLHRLGDWVRLRDSVISRGPVHGAGGKGTGIAALFTGGPGTGKTLAAHVIADTAGLDLMQVDLSGVIDKYIGETEKNLERVFAEAENLNVVLFFDEADALFGSRSEVKDAKDRYANQEVSYLLQRMEHFNGITVLATNLRGNLDAAFARRMHFIIHFPDPDAATRRQLLGRLLDRVGELDESDPLDLDYLATTIELAGGDLRNIVLAAAYDAAIDGTGVGSRHVLAATLREYAKLGRRAPAGLLP</sequence>
<dbReference type="GO" id="GO:0005524">
    <property type="term" value="F:ATP binding"/>
    <property type="evidence" value="ECO:0007669"/>
    <property type="project" value="UniProtKB-KW"/>
</dbReference>
<dbReference type="SMART" id="SM00382">
    <property type="entry name" value="AAA"/>
    <property type="match status" value="1"/>
</dbReference>
<dbReference type="GO" id="GO:0016887">
    <property type="term" value="F:ATP hydrolysis activity"/>
    <property type="evidence" value="ECO:0007669"/>
    <property type="project" value="InterPro"/>
</dbReference>
<name>A0A1H0JH64_9ACTN</name>
<proteinExistence type="inferred from homology"/>
<gene>
    <name evidence="5" type="ORF">SAMN04515671_0915</name>
</gene>
<comment type="similarity">
    <text evidence="1">Belongs to the AAA ATPase family.</text>
</comment>